<protein>
    <recommendedName>
        <fullName evidence="2">diguanylate cyclase</fullName>
        <ecNumber evidence="2">2.7.7.65</ecNumber>
    </recommendedName>
</protein>
<dbReference type="PANTHER" id="PTHR45138">
    <property type="entry name" value="REGULATORY COMPONENTS OF SENSORY TRANSDUCTION SYSTEM"/>
    <property type="match status" value="1"/>
</dbReference>
<evidence type="ECO:0000313" key="6">
    <source>
        <dbReference type="Proteomes" id="UP000242258"/>
    </source>
</evidence>
<dbReference type="SUPFAM" id="SSF55073">
    <property type="entry name" value="Nucleotide cyclase"/>
    <property type="match status" value="1"/>
</dbReference>
<dbReference type="GO" id="GO:0052621">
    <property type="term" value="F:diguanylate cyclase activity"/>
    <property type="evidence" value="ECO:0007669"/>
    <property type="project" value="UniProtKB-EC"/>
</dbReference>
<gene>
    <name evidence="5" type="ORF">BI198_03175</name>
</gene>
<dbReference type="SUPFAM" id="SSF50998">
    <property type="entry name" value="Quinoprotein alcohol dehydrogenase-like"/>
    <property type="match status" value="1"/>
</dbReference>
<evidence type="ECO:0000256" key="1">
    <source>
        <dbReference type="ARBA" id="ARBA00001946"/>
    </source>
</evidence>
<dbReference type="InterPro" id="IPR011047">
    <property type="entry name" value="Quinoprotein_ADH-like_sf"/>
</dbReference>
<reference evidence="6" key="1">
    <citation type="submission" date="2016-09" db="EMBL/GenBank/DDBJ databases">
        <authorList>
            <person name="Wan X."/>
            <person name="Hou S."/>
        </authorList>
    </citation>
    <scope>NUCLEOTIDE SEQUENCE [LARGE SCALE GENOMIC DNA]</scope>
    <source>
        <strain evidence="6">KH87</strain>
    </source>
</reference>
<dbReference type="STRING" id="1628148.BI198_03175"/>
<name>A0A1E7Q3B5_9GAMM</name>
<dbReference type="CDD" id="cd01949">
    <property type="entry name" value="GGDEF"/>
    <property type="match status" value="1"/>
</dbReference>
<comment type="caution">
    <text evidence="5">The sequence shown here is derived from an EMBL/GenBank/DDBJ whole genome shotgun (WGS) entry which is preliminary data.</text>
</comment>
<dbReference type="GO" id="GO:1902201">
    <property type="term" value="P:negative regulation of bacterial-type flagellum-dependent cell motility"/>
    <property type="evidence" value="ECO:0007669"/>
    <property type="project" value="TreeGrafter"/>
</dbReference>
<dbReference type="InterPro" id="IPR011110">
    <property type="entry name" value="Reg_prop"/>
</dbReference>
<dbReference type="InterPro" id="IPR011123">
    <property type="entry name" value="Y_Y_Y"/>
</dbReference>
<dbReference type="Gene3D" id="2.60.40.10">
    <property type="entry name" value="Immunoglobulins"/>
    <property type="match status" value="1"/>
</dbReference>
<dbReference type="FunFam" id="3.30.70.270:FF:000001">
    <property type="entry name" value="Diguanylate cyclase domain protein"/>
    <property type="match status" value="1"/>
</dbReference>
<comment type="cofactor">
    <cofactor evidence="1">
        <name>Mg(2+)</name>
        <dbReference type="ChEBI" id="CHEBI:18420"/>
    </cofactor>
</comment>
<dbReference type="InterPro" id="IPR043128">
    <property type="entry name" value="Rev_trsase/Diguanyl_cyclase"/>
</dbReference>
<proteinExistence type="predicted"/>
<dbReference type="InterPro" id="IPR013783">
    <property type="entry name" value="Ig-like_fold"/>
</dbReference>
<dbReference type="InterPro" id="IPR050469">
    <property type="entry name" value="Diguanylate_Cyclase"/>
</dbReference>
<evidence type="ECO:0000256" key="3">
    <source>
        <dbReference type="ARBA" id="ARBA00034247"/>
    </source>
</evidence>
<dbReference type="InterPro" id="IPR015943">
    <property type="entry name" value="WD40/YVTN_repeat-like_dom_sf"/>
</dbReference>
<organism evidence="5 6">
    <name type="scientific">Rheinheimera salexigens</name>
    <dbReference type="NCBI Taxonomy" id="1628148"/>
    <lineage>
        <taxon>Bacteria</taxon>
        <taxon>Pseudomonadati</taxon>
        <taxon>Pseudomonadota</taxon>
        <taxon>Gammaproteobacteria</taxon>
        <taxon>Chromatiales</taxon>
        <taxon>Chromatiaceae</taxon>
        <taxon>Rheinheimera</taxon>
    </lineage>
</organism>
<dbReference type="Pfam" id="PF00990">
    <property type="entry name" value="GGDEF"/>
    <property type="match status" value="1"/>
</dbReference>
<dbReference type="Pfam" id="PF07495">
    <property type="entry name" value="Y_Y_Y"/>
    <property type="match status" value="1"/>
</dbReference>
<feature type="domain" description="GGDEF" evidence="4">
    <location>
        <begin position="817"/>
        <end position="948"/>
    </location>
</feature>
<dbReference type="PANTHER" id="PTHR45138:SF9">
    <property type="entry name" value="DIGUANYLATE CYCLASE DGCM-RELATED"/>
    <property type="match status" value="1"/>
</dbReference>
<comment type="catalytic activity">
    <reaction evidence="3">
        <text>2 GTP = 3',3'-c-di-GMP + 2 diphosphate</text>
        <dbReference type="Rhea" id="RHEA:24898"/>
        <dbReference type="ChEBI" id="CHEBI:33019"/>
        <dbReference type="ChEBI" id="CHEBI:37565"/>
        <dbReference type="ChEBI" id="CHEBI:58805"/>
        <dbReference type="EC" id="2.7.7.65"/>
    </reaction>
</comment>
<accession>A0A1E7Q3B5</accession>
<dbReference type="Proteomes" id="UP000242258">
    <property type="component" value="Unassembled WGS sequence"/>
</dbReference>
<dbReference type="GO" id="GO:0005886">
    <property type="term" value="C:plasma membrane"/>
    <property type="evidence" value="ECO:0007669"/>
    <property type="project" value="TreeGrafter"/>
</dbReference>
<evidence type="ECO:0000313" key="5">
    <source>
        <dbReference type="EMBL" id="OEY68682.1"/>
    </source>
</evidence>
<dbReference type="EMBL" id="MKEK01000001">
    <property type="protein sequence ID" value="OEY68682.1"/>
    <property type="molecule type" value="Genomic_DNA"/>
</dbReference>
<dbReference type="AlphaFoldDB" id="A0A1E7Q3B5"/>
<dbReference type="Gene3D" id="2.130.10.10">
    <property type="entry name" value="YVTN repeat-like/Quinoprotein amine dehydrogenase"/>
    <property type="match status" value="2"/>
</dbReference>
<dbReference type="Pfam" id="PF07494">
    <property type="entry name" value="Reg_prop"/>
    <property type="match status" value="3"/>
</dbReference>
<dbReference type="SUPFAM" id="SSF63829">
    <property type="entry name" value="Calcium-dependent phosphotriesterase"/>
    <property type="match status" value="1"/>
</dbReference>
<evidence type="ECO:0000256" key="2">
    <source>
        <dbReference type="ARBA" id="ARBA00012528"/>
    </source>
</evidence>
<dbReference type="NCBIfam" id="TIGR00254">
    <property type="entry name" value="GGDEF"/>
    <property type="match status" value="1"/>
</dbReference>
<dbReference type="InterPro" id="IPR000160">
    <property type="entry name" value="GGDEF_dom"/>
</dbReference>
<dbReference type="EC" id="2.7.7.65" evidence="2"/>
<dbReference type="GO" id="GO:0043709">
    <property type="term" value="P:cell adhesion involved in single-species biofilm formation"/>
    <property type="evidence" value="ECO:0007669"/>
    <property type="project" value="TreeGrafter"/>
</dbReference>
<dbReference type="Gene3D" id="3.30.70.270">
    <property type="match status" value="1"/>
</dbReference>
<dbReference type="SMART" id="SM00267">
    <property type="entry name" value="GGDEF"/>
    <property type="match status" value="1"/>
</dbReference>
<sequence length="985" mass="112720">MIRYRFIFWLVLCSYLTAVKVGAMTLEQDDYLYRYWSVEAGLPQISVTSIAQDTQGYVWVGTQNGLARFDGVNFRVFNTANTPSFSSNLITALYIDQQQRLWIGTVYGLMLYQDRKFVYLDNLPLPGGVNSIMQHADGTIYVGADHLYQWDEQLEKLQQVTTHQGAAFALHQQQDTLFIGGQNGFATLKQEQYQWFAVPDHIAELQVVQLARQADDLYLGTSLGLYRWQNEQWHTVTLPGYAAGKRVGMLYLDPQQKLWVASYDMLYQIDQRQVVTAEQIQGQSKDFTWIEAMLQDKFGNLWLGSHTRGLKRLRTTSMQRFSTKQGLTDPFVWSIQPWQQHLLVGTNDGLALLQDDKFQALSANKNLPNPLVYSMLLDSQSKLWVGTRGGLSQLDGNTLAWQQNYDSISHLLVSTLVEENERIWVGTSDGLYYLEHNKLQQDQVPIALHDARIRILLLDSQQRLWVGTENGLFLRDGDSFAELKNMPLSGSFISALKQLPDGNIFIGSLDQGFVLGSLESWNWFTQNQGLPDNGALYVEQVNDQLVISSFQGFYRLNYSELTMGNIRQVYMLLDDRRPEAVTDSLRCCNGAGSSKGALHEGKLWFPTLDGVLALPIQQLMQYDAIPKPVLESLIVGSKRYLASQVRLEPNQRDWQFRFTAPFFVQPSSMHFRYQLQGYDTDWVDAGSRRAAFYTNLPPGQYRFVVQVRLASDYRWSDTVSMEVQLAPHWYETSTARAIALLTFMLLLWAIYRWRLMALANAKQQLETLVKERTAELHLANQKLLEMSRQDALTGLNNRHYLNANISRIISRAKRNHAPLIWALLDLDYFKQVNDSLGHQVGDEVLVIIADLLRKNSRSTDHLIRWGGEEFLILLENNEDALLVIKRIHKAISDYPWQDKVNLKQPLTCSIGAVAQLDEWDWQHSLRLADQALFWVKEHGRNAYMILDISSPPTTEILAESINVGQLLTEGKLHVISNKDYTADPL</sequence>
<evidence type="ECO:0000259" key="4">
    <source>
        <dbReference type="PROSITE" id="PS50887"/>
    </source>
</evidence>
<dbReference type="InterPro" id="IPR029787">
    <property type="entry name" value="Nucleotide_cyclase"/>
</dbReference>
<keyword evidence="6" id="KW-1185">Reference proteome</keyword>
<dbReference type="PROSITE" id="PS50887">
    <property type="entry name" value="GGDEF"/>
    <property type="match status" value="1"/>
</dbReference>